<protein>
    <submittedName>
        <fullName evidence="2">Uncharacterized protein</fullName>
    </submittedName>
</protein>
<evidence type="ECO:0000313" key="2">
    <source>
        <dbReference type="EMBL" id="RID64716.1"/>
    </source>
</evidence>
<name>A0A397ZNS9_BRACM</name>
<feature type="region of interest" description="Disordered" evidence="1">
    <location>
        <begin position="1"/>
        <end position="35"/>
    </location>
</feature>
<proteinExistence type="predicted"/>
<evidence type="ECO:0000313" key="3">
    <source>
        <dbReference type="Proteomes" id="UP000264353"/>
    </source>
</evidence>
<evidence type="ECO:0000256" key="1">
    <source>
        <dbReference type="SAM" id="MobiDB-lite"/>
    </source>
</evidence>
<organism evidence="2 3">
    <name type="scientific">Brassica campestris</name>
    <name type="common">Field mustard</name>
    <dbReference type="NCBI Taxonomy" id="3711"/>
    <lineage>
        <taxon>Eukaryota</taxon>
        <taxon>Viridiplantae</taxon>
        <taxon>Streptophyta</taxon>
        <taxon>Embryophyta</taxon>
        <taxon>Tracheophyta</taxon>
        <taxon>Spermatophyta</taxon>
        <taxon>Magnoliopsida</taxon>
        <taxon>eudicotyledons</taxon>
        <taxon>Gunneridae</taxon>
        <taxon>Pentapetalae</taxon>
        <taxon>rosids</taxon>
        <taxon>malvids</taxon>
        <taxon>Brassicales</taxon>
        <taxon>Brassicaceae</taxon>
        <taxon>Brassiceae</taxon>
        <taxon>Brassica</taxon>
    </lineage>
</organism>
<dbReference type="InterPro" id="IPR052442">
    <property type="entry name" value="Env_Response_Regulator"/>
</dbReference>
<reference evidence="2 3" key="1">
    <citation type="submission" date="2018-06" db="EMBL/GenBank/DDBJ databases">
        <title>WGS assembly of Brassica rapa FPsc.</title>
        <authorList>
            <person name="Bowman J."/>
            <person name="Kohchi T."/>
            <person name="Yamato K."/>
            <person name="Jenkins J."/>
            <person name="Shu S."/>
            <person name="Ishizaki K."/>
            <person name="Yamaoka S."/>
            <person name="Nishihama R."/>
            <person name="Nakamura Y."/>
            <person name="Berger F."/>
            <person name="Adam C."/>
            <person name="Aki S."/>
            <person name="Althoff F."/>
            <person name="Araki T."/>
            <person name="Arteaga-Vazquez M."/>
            <person name="Balasubrmanian S."/>
            <person name="Bauer D."/>
            <person name="Boehm C."/>
            <person name="Briginshaw L."/>
            <person name="Caballero-Perez J."/>
            <person name="Catarino B."/>
            <person name="Chen F."/>
            <person name="Chiyoda S."/>
            <person name="Chovatia M."/>
            <person name="Davies K."/>
            <person name="Delmans M."/>
            <person name="Demura T."/>
            <person name="Dierschke T."/>
            <person name="Dolan L."/>
            <person name="Dorantes-Acosta A."/>
            <person name="Eklund D."/>
            <person name="Florent S."/>
            <person name="Flores-Sandoval E."/>
            <person name="Fujiyama A."/>
            <person name="Fukuzawa H."/>
            <person name="Galik B."/>
            <person name="Grimanelli D."/>
            <person name="Grimwood J."/>
            <person name="Grossniklaus U."/>
            <person name="Hamada T."/>
            <person name="Haseloff J."/>
            <person name="Hetherington A."/>
            <person name="Higo A."/>
            <person name="Hirakawa Y."/>
            <person name="Hundley H."/>
            <person name="Ikeda Y."/>
            <person name="Inoue K."/>
            <person name="Inoue S."/>
            <person name="Ishida S."/>
            <person name="Jia Q."/>
            <person name="Kakita M."/>
            <person name="Kanazawa T."/>
            <person name="Kawai Y."/>
            <person name="Kawashima T."/>
            <person name="Kennedy M."/>
            <person name="Kinose K."/>
            <person name="Kinoshita T."/>
            <person name="Kohara Y."/>
            <person name="Koide E."/>
            <person name="Komatsu K."/>
            <person name="Kopischke S."/>
            <person name="Kubo M."/>
            <person name="Kyozuka J."/>
            <person name="Lagercrantz U."/>
            <person name="Lin S."/>
            <person name="Lindquist E."/>
            <person name="Lipzen A."/>
            <person name="Lu C."/>
            <person name="Luna E."/>
            <person name="Martienssen R."/>
            <person name="Minamino N."/>
            <person name="Mizutani M."/>
            <person name="Mizutani M."/>
            <person name="Mochizuki N."/>
            <person name="Monte I."/>
            <person name="Mosher R."/>
            <person name="Nagasaki H."/>
            <person name="Nakagami H."/>
            <person name="Naramoto S."/>
            <person name="Nishitani K."/>
            <person name="Ohtani M."/>
            <person name="Okamoto T."/>
            <person name="Okumura M."/>
            <person name="Phillips J."/>
            <person name="Pollak B."/>
            <person name="Reinders A."/>
            <person name="Roevekamp M."/>
            <person name="Sano R."/>
            <person name="Sawa S."/>
            <person name="Schmid M."/>
            <person name="Shirakawa M."/>
            <person name="Solano R."/>
            <person name="Spunde A."/>
            <person name="Suetsugu N."/>
            <person name="Sugano S."/>
            <person name="Sugiyama A."/>
            <person name="Sun R."/>
            <person name="Suzuki Y."/>
            <person name="Takenaka M."/>
            <person name="Takezawa D."/>
            <person name="Tomogane H."/>
            <person name="Tsuzuki M."/>
            <person name="Ueda T."/>
            <person name="Umeda M."/>
            <person name="Ward J."/>
            <person name="Watanabe Y."/>
            <person name="Yazaki K."/>
            <person name="Yokoyama R."/>
            <person name="Yoshitake Y."/>
            <person name="Yotsui I."/>
            <person name="Zachgo S."/>
            <person name="Schmutz J."/>
        </authorList>
    </citation>
    <scope>NUCLEOTIDE SEQUENCE [LARGE SCALE GENOMIC DNA]</scope>
    <source>
        <strain evidence="3">cv. B-3</strain>
    </source>
</reference>
<dbReference type="PANTHER" id="PTHR46136">
    <property type="entry name" value="TRANSCRIPTION FACTOR GTE8"/>
    <property type="match status" value="1"/>
</dbReference>
<dbReference type="AlphaFoldDB" id="A0A397ZNS9"/>
<dbReference type="PANTHER" id="PTHR46136:SF1">
    <property type="entry name" value="TRANSCRIPTION FACTOR GTE11-RELATED"/>
    <property type="match status" value="1"/>
</dbReference>
<feature type="region of interest" description="Disordered" evidence="1">
    <location>
        <begin position="96"/>
        <end position="115"/>
    </location>
</feature>
<dbReference type="EMBL" id="CM010632">
    <property type="protein sequence ID" value="RID64716.1"/>
    <property type="molecule type" value="Genomic_DNA"/>
</dbReference>
<accession>A0A397ZNS9</accession>
<gene>
    <name evidence="2" type="ORF">BRARA_E03635</name>
</gene>
<sequence length="202" mass="23341">MEDEDVDIGYNEQPISRISPVRTHKDKAVGNSTPGRCINEKQNCVEGEDCRRDGGVWQEKIAHQNERQVPPEKLHRAALLKNQYADLILKARERSFNQKGDPEKMRREREEMEKSVEINENSRFFKDLELLKTTTQTREQTRITREEEEDGLGCFGFGGSNPLEQLGLFMKHEDDDEEETEPMVALPDHLGINEEVEEGEID</sequence>
<feature type="region of interest" description="Disordered" evidence="1">
    <location>
        <begin position="173"/>
        <end position="202"/>
    </location>
</feature>
<dbReference type="Proteomes" id="UP000264353">
    <property type="component" value="Chromosome A5"/>
</dbReference>